<feature type="signal peptide" evidence="1">
    <location>
        <begin position="1"/>
        <end position="25"/>
    </location>
</feature>
<dbReference type="EMBL" id="PETZ01000013">
    <property type="protein sequence ID" value="PIV45289.1"/>
    <property type="molecule type" value="Genomic_DNA"/>
</dbReference>
<comment type="caution">
    <text evidence="3">The sequence shown here is derived from an EMBL/GenBank/DDBJ whole genome shotgun (WGS) entry which is preliminary data.</text>
</comment>
<evidence type="ECO:0000313" key="4">
    <source>
        <dbReference type="Proteomes" id="UP000230864"/>
    </source>
</evidence>
<dbReference type="CDD" id="cd00063">
    <property type="entry name" value="FN3"/>
    <property type="match status" value="1"/>
</dbReference>
<evidence type="ECO:0000259" key="2">
    <source>
        <dbReference type="PROSITE" id="PS50853"/>
    </source>
</evidence>
<organism evidence="3 4">
    <name type="scientific">Candidatus Nealsonbacteria bacterium CG02_land_8_20_14_3_00_37_10</name>
    <dbReference type="NCBI Taxonomy" id="1974699"/>
    <lineage>
        <taxon>Bacteria</taxon>
        <taxon>Candidatus Nealsoniibacteriota</taxon>
    </lineage>
</organism>
<feature type="chain" id="PRO_5014818272" description="Fibronectin type-III domain-containing protein" evidence="1">
    <location>
        <begin position="26"/>
        <end position="411"/>
    </location>
</feature>
<evidence type="ECO:0000256" key="1">
    <source>
        <dbReference type="SAM" id="SignalP"/>
    </source>
</evidence>
<proteinExistence type="predicted"/>
<accession>A0A2M7DA04</accession>
<dbReference type="PROSITE" id="PS50853">
    <property type="entry name" value="FN3"/>
    <property type="match status" value="1"/>
</dbReference>
<dbReference type="InterPro" id="IPR003961">
    <property type="entry name" value="FN3_dom"/>
</dbReference>
<dbReference type="InterPro" id="IPR036116">
    <property type="entry name" value="FN3_sf"/>
</dbReference>
<feature type="domain" description="Fibronectin type-III" evidence="2">
    <location>
        <begin position="147"/>
        <end position="231"/>
    </location>
</feature>
<dbReference type="SUPFAM" id="SSF49265">
    <property type="entry name" value="Fibronectin type III"/>
    <property type="match status" value="1"/>
</dbReference>
<sequence>MSKFFLKLSIFIVIILLFIPQSAGAETTQGMSEEIMQIKVRLLQMQIELLKIKLALLTETILIKPDVSVSETKKCAQLEISWGSVQGATGYRLYRDGNMIYEGKDRSFVDSGLVLGEKYRYVAYGLYRGEEGDPSEVQGITAPDVCPPKTPSLTLGRKPCGGQITVRWTSDLEEVVYQLFRGSKEVYSGSLSQFVDSGLTPGRTYEYEIRAGNRGGWSDFSDSVSAQASNVCAPSIPEVSSVVPETSGEGILSAELKSSPSNNIRVRPEGTNQSVMAIKVEATQSDITIVRLDLFFDSQVWRYLDKIKIQYGWRTVAEKEVNRDSFTRIGSEDIYRIRFADFQSLVKEGSSGTITVKVDAKEFEEEDLPYYLTVFLEDNSIRGVDGIGLSQYAPQNGGGKEGNFVRTFRIE</sequence>
<dbReference type="SMART" id="SM00060">
    <property type="entry name" value="FN3"/>
    <property type="match status" value="1"/>
</dbReference>
<name>A0A2M7DA04_9BACT</name>
<reference evidence="4" key="1">
    <citation type="submission" date="2017-09" db="EMBL/GenBank/DDBJ databases">
        <title>Depth-based differentiation of microbial function through sediment-hosted aquifers and enrichment of novel symbionts in the deep terrestrial subsurface.</title>
        <authorList>
            <person name="Probst A.J."/>
            <person name="Ladd B."/>
            <person name="Jarett J.K."/>
            <person name="Geller-Mcgrath D.E."/>
            <person name="Sieber C.M.K."/>
            <person name="Emerson J.B."/>
            <person name="Anantharaman K."/>
            <person name="Thomas B.C."/>
            <person name="Malmstrom R."/>
            <person name="Stieglmeier M."/>
            <person name="Klingl A."/>
            <person name="Woyke T."/>
            <person name="Ryan C.M."/>
            <person name="Banfield J.F."/>
        </authorList>
    </citation>
    <scope>NUCLEOTIDE SEQUENCE [LARGE SCALE GENOMIC DNA]</scope>
</reference>
<dbReference type="Gene3D" id="2.60.40.10">
    <property type="entry name" value="Immunoglobulins"/>
    <property type="match status" value="2"/>
</dbReference>
<dbReference type="InterPro" id="IPR013783">
    <property type="entry name" value="Ig-like_fold"/>
</dbReference>
<evidence type="ECO:0000313" key="3">
    <source>
        <dbReference type="EMBL" id="PIV45289.1"/>
    </source>
</evidence>
<keyword evidence="1" id="KW-0732">Signal</keyword>
<protein>
    <recommendedName>
        <fullName evidence="2">Fibronectin type-III domain-containing protein</fullName>
    </recommendedName>
</protein>
<dbReference type="AlphaFoldDB" id="A0A2M7DA04"/>
<dbReference type="Proteomes" id="UP000230864">
    <property type="component" value="Unassembled WGS sequence"/>
</dbReference>
<gene>
    <name evidence="3" type="ORF">COS25_00570</name>
</gene>